<dbReference type="NCBIfam" id="TIGR00500">
    <property type="entry name" value="met_pdase_I"/>
    <property type="match status" value="1"/>
</dbReference>
<feature type="compositionally biased region" description="Basic and acidic residues" evidence="7">
    <location>
        <begin position="109"/>
        <end position="119"/>
    </location>
</feature>
<feature type="binding site" evidence="5">
    <location>
        <position position="222"/>
    </location>
    <ligand>
        <name>a divalent metal cation</name>
        <dbReference type="ChEBI" id="CHEBI:60240"/>
        <label>1</label>
    </ligand>
</feature>
<comment type="cofactor">
    <cofactor evidence="5">
        <name>Co(2+)</name>
        <dbReference type="ChEBI" id="CHEBI:48828"/>
    </cofactor>
    <cofactor evidence="5">
        <name>Zn(2+)</name>
        <dbReference type="ChEBI" id="CHEBI:29105"/>
    </cofactor>
    <cofactor evidence="5">
        <name>Mn(2+)</name>
        <dbReference type="ChEBI" id="CHEBI:29035"/>
    </cofactor>
    <cofactor evidence="5">
        <name>Fe(2+)</name>
        <dbReference type="ChEBI" id="CHEBI:29033"/>
    </cofactor>
    <text evidence="5">Binds 2 divalent metal cations per subunit. Has a high-affinity and a low affinity metal-binding site. The true nature of the physiological cofactor is under debate. The enzyme is active with cobalt, zinc, manganese or divalent iron ions. Most likely, methionine aminopeptidases function as mononuclear Fe(2+)-metalloproteases under physiological conditions, and the catalytically relevant metal-binding site has been assigned to the histidine-containing high-affinity site.</text>
</comment>
<evidence type="ECO:0000256" key="5">
    <source>
        <dbReference type="HAMAP-Rule" id="MF_03174"/>
    </source>
</evidence>
<gene>
    <name evidence="9" type="ORF">BU14_0153s0026</name>
</gene>
<dbReference type="PANTHER" id="PTHR43330:SF7">
    <property type="entry name" value="METHIONINE AMINOPEPTIDASE 1"/>
    <property type="match status" value="1"/>
</dbReference>
<dbReference type="Gene3D" id="3.90.230.10">
    <property type="entry name" value="Creatinase/methionine aminopeptidase superfamily"/>
    <property type="match status" value="1"/>
</dbReference>
<dbReference type="HAMAP" id="MF_01974">
    <property type="entry name" value="MetAP_1"/>
    <property type="match status" value="1"/>
</dbReference>
<feature type="binding site" evidence="5">
    <location>
        <position position="360"/>
    </location>
    <ligand>
        <name>a divalent metal cation</name>
        <dbReference type="ChEBI" id="CHEBI:60240"/>
        <label>1</label>
    </ligand>
</feature>
<comment type="function">
    <text evidence="6">Cotranslationally removes the N-terminal methionine from nascent proteins. The N-terminal methionine is often cleaved when the second residue in the primary sequence is small and uncharged (Met-Ala-, Cys, Gly, Pro, Ser, Thr, or Val).</text>
</comment>
<feature type="region of interest" description="Disordered" evidence="7">
    <location>
        <begin position="38"/>
        <end position="61"/>
    </location>
</feature>
<feature type="binding site" evidence="5">
    <location>
        <position position="205"/>
    </location>
    <ligand>
        <name>substrate</name>
    </ligand>
</feature>
<organism evidence="9 10">
    <name type="scientific">Porphyra umbilicalis</name>
    <name type="common">Purple laver</name>
    <name type="synonym">Red alga</name>
    <dbReference type="NCBI Taxonomy" id="2786"/>
    <lineage>
        <taxon>Eukaryota</taxon>
        <taxon>Rhodophyta</taxon>
        <taxon>Bangiophyceae</taxon>
        <taxon>Bangiales</taxon>
        <taxon>Bangiaceae</taxon>
        <taxon>Porphyra</taxon>
    </lineage>
</organism>
<evidence type="ECO:0000256" key="2">
    <source>
        <dbReference type="ARBA" id="ARBA00022670"/>
    </source>
</evidence>
<dbReference type="EC" id="3.4.11.18" evidence="6"/>
<dbReference type="InterPro" id="IPR002467">
    <property type="entry name" value="Pept_M24A_MAP1"/>
</dbReference>
<feature type="region of interest" description="Disordered" evidence="7">
    <location>
        <begin position="101"/>
        <end position="120"/>
    </location>
</feature>
<feature type="binding site" evidence="5">
    <location>
        <position position="233"/>
    </location>
    <ligand>
        <name>a divalent metal cation</name>
        <dbReference type="ChEBI" id="CHEBI:60240"/>
        <label>1</label>
    </ligand>
</feature>
<dbReference type="SUPFAM" id="SSF55920">
    <property type="entry name" value="Creatinase/aminopeptidase"/>
    <property type="match status" value="1"/>
</dbReference>
<dbReference type="PRINTS" id="PR00599">
    <property type="entry name" value="MAPEPTIDASE"/>
</dbReference>
<dbReference type="GO" id="GO:0070006">
    <property type="term" value="F:metalloaminopeptidase activity"/>
    <property type="evidence" value="ECO:0007669"/>
    <property type="project" value="UniProtKB-UniRule"/>
</dbReference>
<dbReference type="GO" id="GO:0005829">
    <property type="term" value="C:cytosol"/>
    <property type="evidence" value="ECO:0007669"/>
    <property type="project" value="TreeGrafter"/>
</dbReference>
<dbReference type="OrthoDB" id="3209743at2759"/>
<dbReference type="PANTHER" id="PTHR43330">
    <property type="entry name" value="METHIONINE AMINOPEPTIDASE"/>
    <property type="match status" value="1"/>
</dbReference>
<evidence type="ECO:0000313" key="10">
    <source>
        <dbReference type="Proteomes" id="UP000218209"/>
    </source>
</evidence>
<evidence type="ECO:0000259" key="8">
    <source>
        <dbReference type="Pfam" id="PF00557"/>
    </source>
</evidence>
<dbReference type="EMBL" id="KV918842">
    <property type="protein sequence ID" value="OSX77283.1"/>
    <property type="molecule type" value="Genomic_DNA"/>
</dbReference>
<comment type="similarity">
    <text evidence="5">Belongs to the peptidase M24A family. Methionine aminopeptidase type 1 subfamily.</text>
</comment>
<dbReference type="GO" id="GO:0004239">
    <property type="term" value="F:initiator methionyl aminopeptidase activity"/>
    <property type="evidence" value="ECO:0007669"/>
    <property type="project" value="UniProtKB-UniRule"/>
</dbReference>
<feature type="binding site" evidence="5">
    <location>
        <position position="303"/>
    </location>
    <ligand>
        <name>substrate</name>
    </ligand>
</feature>
<keyword evidence="3 5" id="KW-0479">Metal-binding</keyword>
<keyword evidence="10" id="KW-1185">Reference proteome</keyword>
<keyword evidence="2 5" id="KW-0645">Protease</keyword>
<dbReference type="InterPro" id="IPR001714">
    <property type="entry name" value="Pept_M24_MAP"/>
</dbReference>
<dbReference type="CDD" id="cd01086">
    <property type="entry name" value="MetAP1"/>
    <property type="match status" value="1"/>
</dbReference>
<dbReference type="GO" id="GO:0006508">
    <property type="term" value="P:proteolysis"/>
    <property type="evidence" value="ECO:0007669"/>
    <property type="project" value="UniProtKB-KW"/>
</dbReference>
<feature type="domain" description="Peptidase M24" evidence="8">
    <location>
        <begin position="140"/>
        <end position="367"/>
    </location>
</feature>
<proteinExistence type="inferred from homology"/>
<comment type="catalytic activity">
    <reaction evidence="5 6">
        <text>Release of N-terminal amino acids, preferentially methionine, from peptides and arylamides.</text>
        <dbReference type="EC" id="3.4.11.18"/>
    </reaction>
</comment>
<dbReference type="AlphaFoldDB" id="A0A1X6P9I9"/>
<dbReference type="Pfam" id="PF00557">
    <property type="entry name" value="Peptidase_M24"/>
    <property type="match status" value="1"/>
</dbReference>
<dbReference type="InterPro" id="IPR000994">
    <property type="entry name" value="Pept_M24"/>
</dbReference>
<sequence length="388" mass="41666">MASFPGFIATGTARLPTHASSVGSSFWGRCPAAAVRPPTLAGARARRRRPTPPAGGRSTATTTAVPWGAAVTKAAAGFGFGTKKKTFPYTGAVRPCKMSPTRTVPADIPRPDYAEDGVPKARKPSMPWEIAVQSAEDIAAMRAVCRMAREVLDAAGRAVRVGVTTDEIDALVHAETTKRGAYPSPLNYNGFPKSCCTSVNEVVCHGFPNAYVLRDGDIINIDVTCFYGGFHGDCSETFLVGNVDARGRELVKTTYECLNAGIAVCKPGVPFHNIGGVIEDVAQAAGFTTTPNFCGHGVHRVFHDNPTVLHYRNVSPNGVMKPGITFTIEPMINEGTAKNVMWPDDWTATTKDGKRSAQFEHTLLITEGGVERLTARLPTSVPFWWEKE</sequence>
<dbReference type="Proteomes" id="UP000218209">
    <property type="component" value="Unassembled WGS sequence"/>
</dbReference>
<keyword evidence="4 5" id="KW-0378">Hydrolase</keyword>
<keyword evidence="1 5" id="KW-0031">Aminopeptidase</keyword>
<accession>A0A1X6P9I9</accession>
<evidence type="ECO:0000256" key="1">
    <source>
        <dbReference type="ARBA" id="ARBA00022438"/>
    </source>
</evidence>
<evidence type="ECO:0000256" key="4">
    <source>
        <dbReference type="ARBA" id="ARBA00022801"/>
    </source>
</evidence>
<feature type="binding site" evidence="5">
    <location>
        <position position="233"/>
    </location>
    <ligand>
        <name>a divalent metal cation</name>
        <dbReference type="ChEBI" id="CHEBI:60240"/>
        <label>2</label>
        <note>catalytic</note>
    </ligand>
</feature>
<evidence type="ECO:0000256" key="7">
    <source>
        <dbReference type="SAM" id="MobiDB-lite"/>
    </source>
</evidence>
<feature type="binding site" evidence="5">
    <location>
        <position position="296"/>
    </location>
    <ligand>
        <name>a divalent metal cation</name>
        <dbReference type="ChEBI" id="CHEBI:60240"/>
        <label>2</label>
        <note>catalytic</note>
    </ligand>
</feature>
<evidence type="ECO:0000313" key="9">
    <source>
        <dbReference type="EMBL" id="OSX77283.1"/>
    </source>
</evidence>
<dbReference type="PROSITE" id="PS00680">
    <property type="entry name" value="MAP_1"/>
    <property type="match status" value="1"/>
</dbReference>
<evidence type="ECO:0000256" key="6">
    <source>
        <dbReference type="RuleBase" id="RU003653"/>
    </source>
</evidence>
<dbReference type="GO" id="GO:0046872">
    <property type="term" value="F:metal ion binding"/>
    <property type="evidence" value="ECO:0007669"/>
    <property type="project" value="UniProtKB-UniRule"/>
</dbReference>
<feature type="binding site" evidence="5">
    <location>
        <position position="329"/>
    </location>
    <ligand>
        <name>a divalent metal cation</name>
        <dbReference type="ChEBI" id="CHEBI:60240"/>
        <label>2</label>
        <note>catalytic</note>
    </ligand>
</feature>
<dbReference type="InterPro" id="IPR036005">
    <property type="entry name" value="Creatinase/aminopeptidase-like"/>
</dbReference>
<evidence type="ECO:0000256" key="3">
    <source>
        <dbReference type="ARBA" id="ARBA00022723"/>
    </source>
</evidence>
<name>A0A1X6P9I9_PORUM</name>
<protein>
    <recommendedName>
        <fullName evidence="6">Methionine aminopeptidase</fullName>
        <ecNumber evidence="6">3.4.11.18</ecNumber>
    </recommendedName>
</protein>
<feature type="binding site" evidence="5">
    <location>
        <position position="360"/>
    </location>
    <ligand>
        <name>a divalent metal cation</name>
        <dbReference type="ChEBI" id="CHEBI:60240"/>
        <label>2</label>
        <note>catalytic</note>
    </ligand>
</feature>
<reference evidence="9 10" key="1">
    <citation type="submission" date="2017-03" db="EMBL/GenBank/DDBJ databases">
        <title>WGS assembly of Porphyra umbilicalis.</title>
        <authorList>
            <person name="Brawley S.H."/>
            <person name="Blouin N.A."/>
            <person name="Ficko-Blean E."/>
            <person name="Wheeler G.L."/>
            <person name="Lohr M."/>
            <person name="Goodson H.V."/>
            <person name="Jenkins J.W."/>
            <person name="Blaby-Haas C.E."/>
            <person name="Helliwell K.E."/>
            <person name="Chan C."/>
            <person name="Marriage T."/>
            <person name="Bhattacharya D."/>
            <person name="Klein A.S."/>
            <person name="Badis Y."/>
            <person name="Brodie J."/>
            <person name="Cao Y."/>
            <person name="Collen J."/>
            <person name="Dittami S.M."/>
            <person name="Gachon C.M."/>
            <person name="Green B.R."/>
            <person name="Karpowicz S."/>
            <person name="Kim J.W."/>
            <person name="Kudahl U."/>
            <person name="Lin S."/>
            <person name="Michel G."/>
            <person name="Mittag M."/>
            <person name="Olson B.J."/>
            <person name="Pangilinan J."/>
            <person name="Peng Y."/>
            <person name="Qiu H."/>
            <person name="Shu S."/>
            <person name="Singer J.T."/>
            <person name="Smith A.G."/>
            <person name="Sprecher B.N."/>
            <person name="Wagner V."/>
            <person name="Wang W."/>
            <person name="Wang Z.-Y."/>
            <person name="Yan J."/>
            <person name="Yarish C."/>
            <person name="Zoeuner-Riek S."/>
            <person name="Zhuang Y."/>
            <person name="Zou Y."/>
            <person name="Lindquist E.A."/>
            <person name="Grimwood J."/>
            <person name="Barry K."/>
            <person name="Rokhsar D.S."/>
            <person name="Schmutz J."/>
            <person name="Stiller J.W."/>
            <person name="Grossman A.R."/>
            <person name="Prochnik S.E."/>
        </authorList>
    </citation>
    <scope>NUCLEOTIDE SEQUENCE [LARGE SCALE GENOMIC DNA]</scope>
    <source>
        <strain evidence="9">4086291</strain>
    </source>
</reference>